<organism evidence="7 8">
    <name type="scientific">Janthinobacterium tructae</name>
    <dbReference type="NCBI Taxonomy" id="2590869"/>
    <lineage>
        <taxon>Bacteria</taxon>
        <taxon>Pseudomonadati</taxon>
        <taxon>Pseudomonadota</taxon>
        <taxon>Betaproteobacteria</taxon>
        <taxon>Burkholderiales</taxon>
        <taxon>Oxalobacteraceae</taxon>
        <taxon>Janthinobacterium</taxon>
    </lineage>
</organism>
<feature type="signal peptide" evidence="5">
    <location>
        <begin position="1"/>
        <end position="38"/>
    </location>
</feature>
<dbReference type="RefSeq" id="WP_141170290.1">
    <property type="nucleotide sequence ID" value="NZ_CP041185.1"/>
</dbReference>
<dbReference type="Pfam" id="PF05860">
    <property type="entry name" value="TPS"/>
    <property type="match status" value="1"/>
</dbReference>
<comment type="subcellular location">
    <subcellularLocation>
        <location evidence="1">Secreted</location>
    </subcellularLocation>
</comment>
<sequence length="3035" mass="299445">MTKQKPLRSLPAGGPVEPPLRRTALALLIAACFSAAHANPVLPQVVHGQATFNQQGNLFTITNTPNTIINWQSFSVNPGEITRFLQQNAGSSVLNRITGQDPSKILGSLQSNGKVFLINPNGVLFGRDARVDVAGLVASSLALSNQDFLAGKMHFNAGEQAGAVINQGTIHAGSGGQILLIAPNVENSGIITAPNGDVLLAAGHSVQLADAANPDLRVVLSAPADQAINVGQIVAQGGRIGMAGALLNQRGVLNANSAVVGENGKIVLKATGKALLENGSVTSATSAVGKGGEITVLGDQVGMQGNARVDASGATGGGTVLLGGDYQGKNPAIANARQVAVGKDATIAADAIQSGDGGKVIVWGNETARVFGSISARGGAATGNGGLVETSGHYLAVDGARVDTRARAARGKTGDWLLDPYDIDVVAGNGGALSGVNDFADAPTTGTTTIGAGLISTATSNVVLQAQHDINFNAAVAITQASVGLTAQAGNSINVNQAITTNGGALILSANDNGGATAQGSSAVLHVDAALSSQGGNVALTGADIAFGVAGSLNVGGGNAELRANKFDGRIVLNGSGGQIVGTAVGQTLLLQADNMNLQGGVAYGGEAGGAAVTLRAESANREINLGSKASGKLSLSSADLNAISAANLTLGHAAMTGAIGVDQAVTVASGATGPATLQLVTGGAIAIDHALAVAGSLSLTAGSTVSAAGAVNVGATFRLASGTWTQNTTGLPAFSAGNFIIAPGASFLRATNGDGSAGAPYVIADVYGLQGIASLDLSNSYRLAGNIDASGTGAWNDGAGFRPIAHSDSGGFSGVLDGAGYAISGLQIHGESAPNGNLNTGLFGKLGNGTTGTVRQLNLLGGNVSGNNNVGAVAGVVAAGGTIEQVQSSMSVAGQDGVGGLAGINQGRIAVSYASGGVRGARNLGGLVGSNQGTLADVYATGAVGAAGNADAGITREHIGGLAGENTGSISNAYASGAIAGGGFSAVGGLVGSNSGALASTYWNIDSSGQADDGGISIGRTAAQMSRLSSFDGFAFGASPIWRIYDGYTTPMLKAFLKPLQVTAAGQPASQVYDGQFASFNGTLAYLGLLDGDTAANGSLGFQSARNVGNYDVTGLWSTKYDISLGGTTTLAITPRALTVSVGGSKVYDGQLGFANATFSLGNTVSGDTVGVTGSAQFVDKNAGSVKAVNLSELTLSGDAMGNYSLAATAIGTAEITQRTLSLAFAGANKVYDRDTAAVVTITDNRIANDVLTATAIGEFADKNAGGNKVVTVRNASLSGADANNYVLASTTGATSATITQRELALGFTAAGKTYDGGIAASLTIADNRIANDVLTATAIGEFADKNAGGNKVVTVRNASLSGADANNYVLASTTGATNATITQRELALGFTAAGKTYDGGIAASLTIADNRIANDVLTATAIGEFANKNAGGNKVVTVRNASLSGADANNYVLASTTGATNATITQRELALGFTAAGKTYDGGIAVSLTIADNRIANDVLTATAIGEFADKNAGGNKVVTVRNASLSGADANNYVLASTTGATSATITQRELALGFTAAGKTYDGGIAASLTIADNRIANDVLTATAIGEFADKNAGGNKVVTVRNASLSGADANNYVLASTTGATSATITQRELALGFTAAGKTYDGGIAASLTIADNRIANDVLTATAIGEFADKNAGGNKVVTVRNASLSGTDAANYVLTSTTGATNATITQRELALGFAAAGKTYDGNTAATLAITDNRIANDVLTATAIGEFADKNAGGNKVVTVRNASLSGADATNYVLASTTGATSATITQRELALGFAAAGKTYDGNTAATLAITDNRIANDVLTATASGAFADKNAGSNKVVTVQNASLSGADAANYVLTSTTGATNATITQRELALGFTAAGKTYDGGIAASLTIADNRIANDVLTATAIGEFAGKNAGSNKVVTVQNASLSGADAANYVLTSTTGATSASITQRELALGFAAAGKTYDGNTAASLTITDNRIANDVLTATASGAFADKNAGGNKVVTVRNASLSGADANNYVLASTTGATSATITQRELALGFTAAGKTYDGNTAATLAITDNRIANDVLTATAIGAFADKNAGSNKVVTVQNASLSGADAANYVLTSTTGATNATITQRELALGFAAAGKTYDGNTAATLAITDNRIANDVLMATAIGEFANKNAGGNKVVTVHNASLSGTDAANYVLTSTTGATSATITQRELALGFAAAGKTYDGNTAATLAITDNRIANDVLTATASGAFADKNAGANKAVTVQNASLSGADAANYVLTSTTGATSATITQRELALGFTAAGKTYDGNSAASLTITDNRIANDVLTATASGAFADKNAGSNKVVTVQNASLSGTDAANYVLTSTTGATSATITQRELALGFTAAGKTYDGNSAASLTITDNRIANDVLTATASGAFADKNAGSNKVVTVQNASLSGLDASNYTLGTTGGTAMASIAQRTLNLGYTGVDKVYDGVTGAQVAISDDRIAGDVLSALASAAFADKNAGSGKTITVQNASLSGNDAGNYRLANTTGATTATIARAALTLASVSASDKVYDGTQVANVSGTVAGVIGQDAVSLAGGSGTFADRNYGSGKTVNVSGFGLSGADAGNYALTSSGGVAQASIAQRALSTWIGAAGGLWSDAANWEGGVAPSGANVLAADFAASTGNVVYTAAAGDTVLDRLSSRGGLNLTGGSLLVNNALTVANYAQTGGLLGGLGNMTVSNSFSQSAGAIHIGGNLAVTQAAGDLRFAALTANAISLNAGAGSISQSGAVVAGSLATQSQTGTVLNDAGNRVKNFSAGNSGAGGIALTSTSAPDVLVLGSLATGSGDVRIESTGGIESHAISTTGGNVSLIAHSPVNVQGVVQGNDVTVDASTDVAFGDGARINAARTIAVTAGSGVTFAGAATLDVQATGAINVLAKNGDLTAAETVRINSRGAPVSLLAPNGRVNVPASVLVAAPVTTPVVPPSIIISAVNTLPALSAQYNPLNQFTTPNNVVTPLLAGTTSKESTKEATDDAQNGIKKTYCN</sequence>
<dbReference type="Gene3D" id="2.160.20.110">
    <property type="match status" value="1"/>
</dbReference>
<name>A0A4Y6REG8_9BURK</name>
<dbReference type="OrthoDB" id="218680at2"/>
<dbReference type="InterPro" id="IPR011493">
    <property type="entry name" value="GLUG"/>
</dbReference>
<dbReference type="Pfam" id="PF07581">
    <property type="entry name" value="Glug"/>
    <property type="match status" value="1"/>
</dbReference>
<gene>
    <name evidence="7" type="ORF">FJQ89_11620</name>
</gene>
<evidence type="ECO:0000313" key="7">
    <source>
        <dbReference type="EMBL" id="QDG70986.1"/>
    </source>
</evidence>
<evidence type="ECO:0000256" key="2">
    <source>
        <dbReference type="ARBA" id="ARBA00022525"/>
    </source>
</evidence>
<evidence type="ECO:0000256" key="4">
    <source>
        <dbReference type="SAM" id="MobiDB-lite"/>
    </source>
</evidence>
<dbReference type="SUPFAM" id="SSF51126">
    <property type="entry name" value="Pectin lyase-like"/>
    <property type="match status" value="1"/>
</dbReference>
<feature type="domain" description="Filamentous haemagglutinin FhaB/tRNA nuclease CdiA-like TPS" evidence="6">
    <location>
        <begin position="36"/>
        <end position="147"/>
    </location>
</feature>
<dbReference type="GO" id="GO:0005576">
    <property type="term" value="C:extracellular region"/>
    <property type="evidence" value="ECO:0007669"/>
    <property type="project" value="UniProtKB-SubCell"/>
</dbReference>
<dbReference type="InterPro" id="IPR041248">
    <property type="entry name" value="YDG"/>
</dbReference>
<evidence type="ECO:0000256" key="5">
    <source>
        <dbReference type="SAM" id="SignalP"/>
    </source>
</evidence>
<protein>
    <submittedName>
        <fullName evidence="7">Filamentous hemagglutinin N-terminal domain-containing protein</fullName>
    </submittedName>
</protein>
<dbReference type="SMART" id="SM00912">
    <property type="entry name" value="Haemagg_act"/>
    <property type="match status" value="1"/>
</dbReference>
<dbReference type="PANTHER" id="PTHR12338:SF8">
    <property type="entry name" value="HEME_HEMOPEXIN-BINDING PROTEIN"/>
    <property type="match status" value="1"/>
</dbReference>
<reference evidence="7 8" key="1">
    <citation type="submission" date="2019-06" db="EMBL/GenBank/DDBJ databases">
        <title>Complete genome sequence of Janthinobacterium sp. SNU WT3 isolated from diseased rainbow trout.</title>
        <authorList>
            <person name="Oh W.T."/>
            <person name="Park S.C."/>
        </authorList>
    </citation>
    <scope>NUCLEOTIDE SEQUENCE [LARGE SCALE GENOMIC DNA]</scope>
    <source>
        <strain evidence="7 8">SNU WT3</strain>
    </source>
</reference>
<accession>A0A4Y6REG8</accession>
<evidence type="ECO:0000256" key="1">
    <source>
        <dbReference type="ARBA" id="ARBA00004613"/>
    </source>
</evidence>
<dbReference type="EMBL" id="CP041185">
    <property type="protein sequence ID" value="QDG70986.1"/>
    <property type="molecule type" value="Genomic_DNA"/>
</dbReference>
<dbReference type="InterPro" id="IPR012334">
    <property type="entry name" value="Pectin_lyas_fold"/>
</dbReference>
<dbReference type="Pfam" id="PF18657">
    <property type="entry name" value="YDG"/>
    <property type="match status" value="18"/>
</dbReference>
<dbReference type="Proteomes" id="UP000316665">
    <property type="component" value="Chromosome"/>
</dbReference>
<proteinExistence type="predicted"/>
<dbReference type="NCBIfam" id="TIGR01901">
    <property type="entry name" value="adhes_NPXG"/>
    <property type="match status" value="1"/>
</dbReference>
<dbReference type="InterPro" id="IPR050909">
    <property type="entry name" value="Bact_Autotransporter_VF"/>
</dbReference>
<evidence type="ECO:0000256" key="3">
    <source>
        <dbReference type="ARBA" id="ARBA00022729"/>
    </source>
</evidence>
<keyword evidence="2" id="KW-0964">Secreted</keyword>
<dbReference type="InterPro" id="IPR011050">
    <property type="entry name" value="Pectin_lyase_fold/virulence"/>
</dbReference>
<dbReference type="KEGG" id="jas:FJQ89_11620"/>
<evidence type="ECO:0000259" key="6">
    <source>
        <dbReference type="SMART" id="SM00912"/>
    </source>
</evidence>
<feature type="region of interest" description="Disordered" evidence="4">
    <location>
        <begin position="3011"/>
        <end position="3035"/>
    </location>
</feature>
<keyword evidence="3 5" id="KW-0732">Signal</keyword>
<dbReference type="PANTHER" id="PTHR12338">
    <property type="entry name" value="AUTOTRANSPORTER"/>
    <property type="match status" value="1"/>
</dbReference>
<dbReference type="InterPro" id="IPR008638">
    <property type="entry name" value="FhaB/CdiA-like_TPS"/>
</dbReference>
<dbReference type="Gene3D" id="2.160.20.10">
    <property type="entry name" value="Single-stranded right-handed beta-helix, Pectin lyase-like"/>
    <property type="match status" value="1"/>
</dbReference>
<keyword evidence="8" id="KW-1185">Reference proteome</keyword>
<feature type="chain" id="PRO_5021439138" evidence="5">
    <location>
        <begin position="39"/>
        <end position="3035"/>
    </location>
</feature>
<evidence type="ECO:0000313" key="8">
    <source>
        <dbReference type="Proteomes" id="UP000316665"/>
    </source>
</evidence>